<dbReference type="Gene3D" id="3.30.160.670">
    <property type="match status" value="1"/>
</dbReference>
<dbReference type="EMBL" id="AP024202">
    <property type="protein sequence ID" value="BCN94214.1"/>
    <property type="molecule type" value="Genomic_DNA"/>
</dbReference>
<name>A0ABN6CZV9_9GAMM</name>
<proteinExistence type="predicted"/>
<evidence type="ECO:0000313" key="3">
    <source>
        <dbReference type="Proteomes" id="UP001054820"/>
    </source>
</evidence>
<reference evidence="2" key="1">
    <citation type="journal article" date="2022" name="Arch. Microbiol.">
        <title>Thiomicrorhabdus immobilis sp. nov., a mesophilic sulfur-oxidizing bacterium isolated from sediment of a brackish lake in northern Japan.</title>
        <authorList>
            <person name="Kojima H."/>
            <person name="Mochizuki J."/>
            <person name="Kanda M."/>
            <person name="Watanabe T."/>
            <person name="Fukui M."/>
        </authorList>
    </citation>
    <scope>NUCLEOTIDE SEQUENCE</scope>
    <source>
        <strain evidence="2">Am19</strain>
    </source>
</reference>
<accession>A0ABN6CZV9</accession>
<protein>
    <recommendedName>
        <fullName evidence="1">DUF4136 domain-containing protein</fullName>
    </recommendedName>
</protein>
<evidence type="ECO:0000259" key="1">
    <source>
        <dbReference type="Pfam" id="PF13590"/>
    </source>
</evidence>
<sequence length="187" mass="20895">MKTFMQIALWTGLSLGLLGCSGVPVNQDYDTSYDFSKIRSVEWLSAAQQTEPKASTFAQQNPLIAKRIENAITQQLQLKGITLRQTGLADAFITYHYSTKRILQADPVSTSFGFGMFSRHSGVMFRTSPDIYEYEEGRLVIDIIGRNNQLLWRGISPSRLVEQATPAETTARVDEVVASILAQYPPK</sequence>
<gene>
    <name evidence="2" type="ORF">THMIRHAM_19990</name>
</gene>
<dbReference type="Proteomes" id="UP001054820">
    <property type="component" value="Chromosome"/>
</dbReference>
<evidence type="ECO:0000313" key="2">
    <source>
        <dbReference type="EMBL" id="BCN94214.1"/>
    </source>
</evidence>
<dbReference type="RefSeq" id="WP_237261684.1">
    <property type="nucleotide sequence ID" value="NZ_AP024202.1"/>
</dbReference>
<organism evidence="2 3">
    <name type="scientific">Thiomicrorhabdus immobilis</name>
    <dbReference type="NCBI Taxonomy" id="2791037"/>
    <lineage>
        <taxon>Bacteria</taxon>
        <taxon>Pseudomonadati</taxon>
        <taxon>Pseudomonadota</taxon>
        <taxon>Gammaproteobacteria</taxon>
        <taxon>Thiotrichales</taxon>
        <taxon>Piscirickettsiaceae</taxon>
        <taxon>Thiomicrorhabdus</taxon>
    </lineage>
</organism>
<keyword evidence="3" id="KW-1185">Reference proteome</keyword>
<dbReference type="InterPro" id="IPR025411">
    <property type="entry name" value="DUF4136"/>
</dbReference>
<dbReference type="PROSITE" id="PS51257">
    <property type="entry name" value="PROKAR_LIPOPROTEIN"/>
    <property type="match status" value="1"/>
</dbReference>
<dbReference type="Pfam" id="PF13590">
    <property type="entry name" value="DUF4136"/>
    <property type="match status" value="1"/>
</dbReference>
<feature type="domain" description="DUF4136" evidence="1">
    <location>
        <begin position="25"/>
        <end position="186"/>
    </location>
</feature>